<evidence type="ECO:0008006" key="5">
    <source>
        <dbReference type="Google" id="ProtNLM"/>
    </source>
</evidence>
<reference evidence="3 4" key="1">
    <citation type="submission" date="2020-04" db="EMBL/GenBank/DDBJ databases">
        <authorList>
            <person name="Alioto T."/>
            <person name="Alioto T."/>
            <person name="Gomez Garrido J."/>
        </authorList>
    </citation>
    <scope>NUCLEOTIDE SEQUENCE [LARGE SCALE GENOMIC DNA]</scope>
</reference>
<dbReference type="Proteomes" id="UP000494165">
    <property type="component" value="Unassembled WGS sequence"/>
</dbReference>
<comment type="caution">
    <text evidence="3">The sequence shown here is derived from an EMBL/GenBank/DDBJ whole genome shotgun (WGS) entry which is preliminary data.</text>
</comment>
<keyword evidence="2" id="KW-0732">Signal</keyword>
<evidence type="ECO:0000313" key="3">
    <source>
        <dbReference type="EMBL" id="CAB3367016.1"/>
    </source>
</evidence>
<feature type="chain" id="PRO_5035728126" description="WAP domain-containing protein" evidence="2">
    <location>
        <begin position="25"/>
        <end position="437"/>
    </location>
</feature>
<accession>A0A8S1CCD7</accession>
<evidence type="ECO:0000256" key="2">
    <source>
        <dbReference type="SAM" id="SignalP"/>
    </source>
</evidence>
<sequence length="437" mass="47792">MLSIHSLVLLLCCFSWQMIATVHCSNYQDPVMLISLHNTLCMDGSIPWIDGSQICCSYTWCSAFCCEQNSPFTCFIKRRDPPMTDKIPRKPTGMNSIDFYTCKDGYFPADGNGVIWCCPEADNLAAICCKILVAGPAECHNKKVQLTTTNTGLDVRPTQPPLQNPPCDCQKNKNGIASTATPKPSGRQNFRAMNTSDEEKQLPALNNESDSDSSAEELSVLTTALDATTEEMTTTELPTEMPDDLVFEACRAKGLATFHIPDNDTLCCVGKNSSQCCLEGRPAACSTDEFGITEAIDGLNTDILDYSAFEHNCHASEKNLVTLTAWLKNPRATGVRRFMSVTLTQKDECDVRVLMSVKAVGFPIGNDYAVEVCNKTICRHPSVNSKLLLTFPMNTKHKTLQVPSPVFALKALRGQTICVSTIDVYGLAGHLACGHLA</sequence>
<organism evidence="3 4">
    <name type="scientific">Cloeon dipterum</name>
    <dbReference type="NCBI Taxonomy" id="197152"/>
    <lineage>
        <taxon>Eukaryota</taxon>
        <taxon>Metazoa</taxon>
        <taxon>Ecdysozoa</taxon>
        <taxon>Arthropoda</taxon>
        <taxon>Hexapoda</taxon>
        <taxon>Insecta</taxon>
        <taxon>Pterygota</taxon>
        <taxon>Palaeoptera</taxon>
        <taxon>Ephemeroptera</taxon>
        <taxon>Pisciforma</taxon>
        <taxon>Baetidae</taxon>
        <taxon>Cloeon</taxon>
    </lineage>
</organism>
<proteinExistence type="predicted"/>
<feature type="signal peptide" evidence="2">
    <location>
        <begin position="1"/>
        <end position="24"/>
    </location>
</feature>
<keyword evidence="4" id="KW-1185">Reference proteome</keyword>
<name>A0A8S1CCD7_9INSE</name>
<feature type="region of interest" description="Disordered" evidence="1">
    <location>
        <begin position="196"/>
        <end position="217"/>
    </location>
</feature>
<gene>
    <name evidence="3" type="ORF">CLODIP_2_CD07506</name>
</gene>
<evidence type="ECO:0000256" key="1">
    <source>
        <dbReference type="SAM" id="MobiDB-lite"/>
    </source>
</evidence>
<dbReference type="AlphaFoldDB" id="A0A8S1CCD7"/>
<dbReference type="EMBL" id="CADEPI010000028">
    <property type="protein sequence ID" value="CAB3367016.1"/>
    <property type="molecule type" value="Genomic_DNA"/>
</dbReference>
<protein>
    <recommendedName>
        <fullName evidence="5">WAP domain-containing protein</fullName>
    </recommendedName>
</protein>
<evidence type="ECO:0000313" key="4">
    <source>
        <dbReference type="Proteomes" id="UP000494165"/>
    </source>
</evidence>